<proteinExistence type="inferred from homology"/>
<keyword evidence="2" id="KW-0805">Transcription regulation</keyword>
<dbReference type="InterPro" id="IPR036390">
    <property type="entry name" value="WH_DNA-bd_sf"/>
</dbReference>
<evidence type="ECO:0000313" key="6">
    <source>
        <dbReference type="EMBL" id="MEL0628966.1"/>
    </source>
</evidence>
<dbReference type="InterPro" id="IPR036388">
    <property type="entry name" value="WH-like_DNA-bd_sf"/>
</dbReference>
<dbReference type="RefSeq" id="WP_341597007.1">
    <property type="nucleotide sequence ID" value="NZ_JBAKAZ010000012.1"/>
</dbReference>
<dbReference type="PANTHER" id="PTHR30537">
    <property type="entry name" value="HTH-TYPE TRANSCRIPTIONAL REGULATOR"/>
    <property type="match status" value="1"/>
</dbReference>
<dbReference type="Pfam" id="PF00126">
    <property type="entry name" value="HTH_1"/>
    <property type="match status" value="1"/>
</dbReference>
<dbReference type="SUPFAM" id="SSF53850">
    <property type="entry name" value="Periplasmic binding protein-like II"/>
    <property type="match status" value="1"/>
</dbReference>
<dbReference type="InterPro" id="IPR000847">
    <property type="entry name" value="LysR_HTH_N"/>
</dbReference>
<dbReference type="InterPro" id="IPR005119">
    <property type="entry name" value="LysR_subst-bd"/>
</dbReference>
<evidence type="ECO:0000259" key="5">
    <source>
        <dbReference type="PROSITE" id="PS50931"/>
    </source>
</evidence>
<evidence type="ECO:0000256" key="4">
    <source>
        <dbReference type="ARBA" id="ARBA00023163"/>
    </source>
</evidence>
<name>A0ABU9GNU6_9GAMM</name>
<dbReference type="EMBL" id="JBAKAZ010000012">
    <property type="protein sequence ID" value="MEL0628966.1"/>
    <property type="molecule type" value="Genomic_DNA"/>
</dbReference>
<feature type="domain" description="HTH lysR-type" evidence="5">
    <location>
        <begin position="1"/>
        <end position="23"/>
    </location>
</feature>
<dbReference type="CDD" id="cd08422">
    <property type="entry name" value="PBP2_CrgA_like"/>
    <property type="match status" value="1"/>
</dbReference>
<dbReference type="InterPro" id="IPR058163">
    <property type="entry name" value="LysR-type_TF_proteobact-type"/>
</dbReference>
<evidence type="ECO:0000313" key="7">
    <source>
        <dbReference type="Proteomes" id="UP001369082"/>
    </source>
</evidence>
<accession>A0ABU9GNU6</accession>
<keyword evidence="3" id="KW-0238">DNA-binding</keyword>
<dbReference type="Gene3D" id="1.10.10.10">
    <property type="entry name" value="Winged helix-like DNA-binding domain superfamily/Winged helix DNA-binding domain"/>
    <property type="match status" value="1"/>
</dbReference>
<dbReference type="PANTHER" id="PTHR30537:SF5">
    <property type="entry name" value="HTH-TYPE TRANSCRIPTIONAL ACTIVATOR TTDR-RELATED"/>
    <property type="match status" value="1"/>
</dbReference>
<dbReference type="Gene3D" id="3.40.190.290">
    <property type="match status" value="1"/>
</dbReference>
<evidence type="ECO:0000256" key="3">
    <source>
        <dbReference type="ARBA" id="ARBA00023125"/>
    </source>
</evidence>
<evidence type="ECO:0000256" key="1">
    <source>
        <dbReference type="ARBA" id="ARBA00009437"/>
    </source>
</evidence>
<comment type="caution">
    <text evidence="6">The sequence shown here is derived from an EMBL/GenBank/DDBJ whole genome shotgun (WGS) entry which is preliminary data.</text>
</comment>
<sequence>MNKLEKQLKVRLIHRTTRRVSLTEEGKAFLPYAEDVIASVLAAQAALSNEDSFLQGTLRVTAPASFGRMHLIPALSGFLAMHPQLNVNITLSDAIVDLVEGGFDIAIRNSKLKSSSLIATRLAKDQRLLCASPAYLEKFGEPTHPEQLKDHQCLTLTGLDHWTFDGPAGSVSVKAKGRLSADNGEAIRDACINGIGITICSKWIAYQQFENKQLVPILTDYAIPTDTAIWAIYPSARQVAPKIRAFIDYCKAYFGDQPVWEAN</sequence>
<keyword evidence="7" id="KW-1185">Reference proteome</keyword>
<comment type="similarity">
    <text evidence="1">Belongs to the LysR transcriptional regulatory family.</text>
</comment>
<protein>
    <submittedName>
        <fullName evidence="6">LysR substrate-binding domain-containing protein</fullName>
    </submittedName>
</protein>
<gene>
    <name evidence="6" type="ORF">V6256_05025</name>
</gene>
<organism evidence="6 7">
    <name type="scientific">Psychromonas aquatilis</name>
    <dbReference type="NCBI Taxonomy" id="2005072"/>
    <lineage>
        <taxon>Bacteria</taxon>
        <taxon>Pseudomonadati</taxon>
        <taxon>Pseudomonadota</taxon>
        <taxon>Gammaproteobacteria</taxon>
        <taxon>Alteromonadales</taxon>
        <taxon>Psychromonadaceae</taxon>
        <taxon>Psychromonas</taxon>
    </lineage>
</organism>
<dbReference type="PROSITE" id="PS50931">
    <property type="entry name" value="HTH_LYSR"/>
    <property type="match status" value="1"/>
</dbReference>
<dbReference type="SUPFAM" id="SSF46785">
    <property type="entry name" value="Winged helix' DNA-binding domain"/>
    <property type="match status" value="1"/>
</dbReference>
<reference evidence="6 7" key="1">
    <citation type="submission" date="2024-02" db="EMBL/GenBank/DDBJ databases">
        <title>Bacteria isolated from the canopy kelp, Nereocystis luetkeana.</title>
        <authorList>
            <person name="Pfister C.A."/>
            <person name="Younker I.T."/>
            <person name="Light S.H."/>
        </authorList>
    </citation>
    <scope>NUCLEOTIDE SEQUENCE [LARGE SCALE GENOMIC DNA]</scope>
    <source>
        <strain evidence="6 7">TI.1.05</strain>
    </source>
</reference>
<evidence type="ECO:0000256" key="2">
    <source>
        <dbReference type="ARBA" id="ARBA00023015"/>
    </source>
</evidence>
<dbReference type="Pfam" id="PF03466">
    <property type="entry name" value="LysR_substrate"/>
    <property type="match status" value="1"/>
</dbReference>
<dbReference type="Proteomes" id="UP001369082">
    <property type="component" value="Unassembled WGS sequence"/>
</dbReference>
<keyword evidence="4" id="KW-0804">Transcription</keyword>